<reference evidence="1 2" key="1">
    <citation type="submission" date="2024-05" db="EMBL/GenBank/DDBJ databases">
        <title>Genetic variation in Jamaican populations of the coffee berry borer (Hypothenemus hampei).</title>
        <authorList>
            <person name="Errbii M."/>
            <person name="Myrie A."/>
        </authorList>
    </citation>
    <scope>NUCLEOTIDE SEQUENCE [LARGE SCALE GENOMIC DNA]</scope>
    <source>
        <strain evidence="1">JA-Hopewell-2020-01-JO</strain>
        <tissue evidence="1">Whole body</tissue>
    </source>
</reference>
<evidence type="ECO:0000313" key="1">
    <source>
        <dbReference type="EMBL" id="KAL1492293.1"/>
    </source>
</evidence>
<dbReference type="Proteomes" id="UP001566132">
    <property type="component" value="Unassembled WGS sequence"/>
</dbReference>
<dbReference type="EMBL" id="JBDJPC010000009">
    <property type="protein sequence ID" value="KAL1492293.1"/>
    <property type="molecule type" value="Genomic_DNA"/>
</dbReference>
<sequence length="163" mass="18939">MYVDIVPKYDGIESSLSSFISSCDFLFDNFSNSNDDILKAYLLRVVQTRLVDKAQLLIGCRTELNTWELIKDSLTNTFGDNRSIECIEQDLFIAKSNKNEHPLDFGRRLQVLRSQLAQKLSSDVALPREHKLIHFTHYENLCLKNFHLRTNRSNSEHYKITPT</sequence>
<keyword evidence="2" id="KW-1185">Reference proteome</keyword>
<comment type="caution">
    <text evidence="1">The sequence shown here is derived from an EMBL/GenBank/DDBJ whole genome shotgun (WGS) entry which is preliminary data.</text>
</comment>
<accession>A0ABD1ECC1</accession>
<organism evidence="1 2">
    <name type="scientific">Hypothenemus hampei</name>
    <name type="common">Coffee berry borer</name>
    <dbReference type="NCBI Taxonomy" id="57062"/>
    <lineage>
        <taxon>Eukaryota</taxon>
        <taxon>Metazoa</taxon>
        <taxon>Ecdysozoa</taxon>
        <taxon>Arthropoda</taxon>
        <taxon>Hexapoda</taxon>
        <taxon>Insecta</taxon>
        <taxon>Pterygota</taxon>
        <taxon>Neoptera</taxon>
        <taxon>Endopterygota</taxon>
        <taxon>Coleoptera</taxon>
        <taxon>Polyphaga</taxon>
        <taxon>Cucujiformia</taxon>
        <taxon>Curculionidae</taxon>
        <taxon>Scolytinae</taxon>
        <taxon>Hypothenemus</taxon>
    </lineage>
</organism>
<proteinExistence type="predicted"/>
<evidence type="ECO:0000313" key="2">
    <source>
        <dbReference type="Proteomes" id="UP001566132"/>
    </source>
</evidence>
<gene>
    <name evidence="1" type="ORF">ABEB36_012767</name>
</gene>
<dbReference type="AlphaFoldDB" id="A0ABD1ECC1"/>
<name>A0ABD1ECC1_HYPHA</name>
<protein>
    <submittedName>
        <fullName evidence="1">Uncharacterized protein</fullName>
    </submittedName>
</protein>